<dbReference type="AlphaFoldDB" id="A0A318RT69"/>
<keyword evidence="3" id="KW-1185">Reference proteome</keyword>
<dbReference type="Proteomes" id="UP000247591">
    <property type="component" value="Unassembled WGS sequence"/>
</dbReference>
<name>A0A318RT69_WILLI</name>
<protein>
    <submittedName>
        <fullName evidence="2">Uncharacterized protein</fullName>
    </submittedName>
</protein>
<comment type="caution">
    <text evidence="2">The sequence shown here is derived from an EMBL/GenBank/DDBJ whole genome shotgun (WGS) entry which is preliminary data.</text>
</comment>
<accession>A0A318RT69</accession>
<gene>
    <name evidence="2" type="ORF">DFR67_1237</name>
</gene>
<proteinExistence type="predicted"/>
<keyword evidence="1" id="KW-0472">Membrane</keyword>
<sequence length="45" mass="5273">MILTPAVARFLRFTLTGRRYFFNGFCHHFVTTMALLAAQRKRKAL</sequence>
<organism evidence="2 3">
    <name type="scientific">Williamsia limnetica</name>
    <dbReference type="NCBI Taxonomy" id="882452"/>
    <lineage>
        <taxon>Bacteria</taxon>
        <taxon>Bacillati</taxon>
        <taxon>Actinomycetota</taxon>
        <taxon>Actinomycetes</taxon>
        <taxon>Mycobacteriales</taxon>
        <taxon>Nocardiaceae</taxon>
        <taxon>Williamsia</taxon>
    </lineage>
</organism>
<dbReference type="EMBL" id="QJSP01000023">
    <property type="protein sequence ID" value="PYE12284.1"/>
    <property type="molecule type" value="Genomic_DNA"/>
</dbReference>
<evidence type="ECO:0000313" key="2">
    <source>
        <dbReference type="EMBL" id="PYE12284.1"/>
    </source>
</evidence>
<feature type="transmembrane region" description="Helical" evidence="1">
    <location>
        <begin position="20"/>
        <end position="38"/>
    </location>
</feature>
<evidence type="ECO:0000256" key="1">
    <source>
        <dbReference type="SAM" id="Phobius"/>
    </source>
</evidence>
<evidence type="ECO:0000313" key="3">
    <source>
        <dbReference type="Proteomes" id="UP000247591"/>
    </source>
</evidence>
<keyword evidence="1" id="KW-0812">Transmembrane</keyword>
<reference evidence="2 3" key="1">
    <citation type="submission" date="2018-06" db="EMBL/GenBank/DDBJ databases">
        <title>Genomic Encyclopedia of Type Strains, Phase IV (KMG-IV): sequencing the most valuable type-strain genomes for metagenomic binning, comparative biology and taxonomic classification.</title>
        <authorList>
            <person name="Goeker M."/>
        </authorList>
    </citation>
    <scope>NUCLEOTIDE SEQUENCE [LARGE SCALE GENOMIC DNA]</scope>
    <source>
        <strain evidence="2 3">DSM 45521</strain>
    </source>
</reference>
<keyword evidence="1" id="KW-1133">Transmembrane helix</keyword>